<dbReference type="GO" id="GO:0016491">
    <property type="term" value="F:oxidoreductase activity"/>
    <property type="evidence" value="ECO:0007669"/>
    <property type="project" value="InterPro"/>
</dbReference>
<feature type="domain" description="Very-long-chain aldehyde decarbonylase CER1-like C-terminal" evidence="8">
    <location>
        <begin position="456"/>
        <end position="618"/>
    </location>
</feature>
<dbReference type="OrthoDB" id="408954at2759"/>
<reference evidence="10" key="2">
    <citation type="submission" date="2025-08" db="UniProtKB">
        <authorList>
            <consortium name="RefSeq"/>
        </authorList>
    </citation>
    <scope>IDENTIFICATION</scope>
    <source>
        <tissue evidence="10">Etiolated seedlings</tissue>
    </source>
</reference>
<evidence type="ECO:0000313" key="9">
    <source>
        <dbReference type="Proteomes" id="UP000087171"/>
    </source>
</evidence>
<dbReference type="InterPro" id="IPR021940">
    <property type="entry name" value="CER1-like_C"/>
</dbReference>
<dbReference type="STRING" id="3827.A0A1S2XRI1"/>
<organism evidence="9 10">
    <name type="scientific">Cicer arietinum</name>
    <name type="common">Chickpea</name>
    <name type="synonym">Garbanzo</name>
    <dbReference type="NCBI Taxonomy" id="3827"/>
    <lineage>
        <taxon>Eukaryota</taxon>
        <taxon>Viridiplantae</taxon>
        <taxon>Streptophyta</taxon>
        <taxon>Embryophyta</taxon>
        <taxon>Tracheophyta</taxon>
        <taxon>Spermatophyta</taxon>
        <taxon>Magnoliopsida</taxon>
        <taxon>eudicotyledons</taxon>
        <taxon>Gunneridae</taxon>
        <taxon>Pentapetalae</taxon>
        <taxon>rosids</taxon>
        <taxon>fabids</taxon>
        <taxon>Fabales</taxon>
        <taxon>Fabaceae</taxon>
        <taxon>Papilionoideae</taxon>
        <taxon>50 kb inversion clade</taxon>
        <taxon>NPAAA clade</taxon>
        <taxon>Hologalegina</taxon>
        <taxon>IRL clade</taxon>
        <taxon>Cicereae</taxon>
        <taxon>Cicer</taxon>
    </lineage>
</organism>
<keyword evidence="4 6" id="KW-1133">Transmembrane helix</keyword>
<evidence type="ECO:0000256" key="6">
    <source>
        <dbReference type="SAM" id="Phobius"/>
    </source>
</evidence>
<feature type="transmembrane region" description="Helical" evidence="6">
    <location>
        <begin position="191"/>
        <end position="220"/>
    </location>
</feature>
<dbReference type="Pfam" id="PF04116">
    <property type="entry name" value="FA_hydroxylase"/>
    <property type="match status" value="1"/>
</dbReference>
<dbReference type="GO" id="GO:0008610">
    <property type="term" value="P:lipid biosynthetic process"/>
    <property type="evidence" value="ECO:0007669"/>
    <property type="project" value="InterPro"/>
</dbReference>
<dbReference type="GO" id="GO:0005506">
    <property type="term" value="F:iron ion binding"/>
    <property type="evidence" value="ECO:0007669"/>
    <property type="project" value="InterPro"/>
</dbReference>
<keyword evidence="9" id="KW-1185">Reference proteome</keyword>
<proteinExistence type="inferred from homology"/>
<evidence type="ECO:0000256" key="5">
    <source>
        <dbReference type="ARBA" id="ARBA00023136"/>
    </source>
</evidence>
<accession>A0A1S2XRI1</accession>
<comment type="subcellular location">
    <subcellularLocation>
        <location evidence="1">Membrane</location>
        <topology evidence="1">Multi-pass membrane protein</topology>
    </subcellularLocation>
</comment>
<dbReference type="eggNOG" id="ENOG502QR3T">
    <property type="taxonomic scope" value="Eukaryota"/>
</dbReference>
<dbReference type="InterPro" id="IPR050307">
    <property type="entry name" value="Sterol_Desaturase_Related"/>
</dbReference>
<feature type="transmembrane region" description="Helical" evidence="6">
    <location>
        <begin position="338"/>
        <end position="359"/>
    </location>
</feature>
<dbReference type="RefSeq" id="XP_004493412.2">
    <property type="nucleotide sequence ID" value="XM_004493355.2"/>
</dbReference>
<evidence type="ECO:0000256" key="4">
    <source>
        <dbReference type="ARBA" id="ARBA00022989"/>
    </source>
</evidence>
<dbReference type="KEGG" id="cam:101508006"/>
<feature type="transmembrane region" description="Helical" evidence="6">
    <location>
        <begin position="108"/>
        <end position="130"/>
    </location>
</feature>
<dbReference type="GeneID" id="101508006"/>
<name>A0A1S2XRI1_CICAR</name>
<evidence type="ECO:0000256" key="2">
    <source>
        <dbReference type="ARBA" id="ARBA00009324"/>
    </source>
</evidence>
<dbReference type="Proteomes" id="UP000087171">
    <property type="component" value="Chromosome Ca3"/>
</dbReference>
<comment type="similarity">
    <text evidence="2">Belongs to the sterol desaturase family.</text>
</comment>
<dbReference type="PaxDb" id="3827-XP_004493412.1"/>
<dbReference type="InterPro" id="IPR006694">
    <property type="entry name" value="Fatty_acid_hydroxylase"/>
</dbReference>
<feature type="domain" description="Fatty acid hydroxylase" evidence="7">
    <location>
        <begin position="146"/>
        <end position="281"/>
    </location>
</feature>
<evidence type="ECO:0000256" key="3">
    <source>
        <dbReference type="ARBA" id="ARBA00022692"/>
    </source>
</evidence>
<keyword evidence="3 6" id="KW-0812">Transmembrane</keyword>
<evidence type="ECO:0000259" key="8">
    <source>
        <dbReference type="Pfam" id="PF12076"/>
    </source>
</evidence>
<dbReference type="AlphaFoldDB" id="A0A1S2XRI1"/>
<evidence type="ECO:0000259" key="7">
    <source>
        <dbReference type="Pfam" id="PF04116"/>
    </source>
</evidence>
<dbReference type="Pfam" id="PF12076">
    <property type="entry name" value="CER1-like_C"/>
    <property type="match status" value="1"/>
</dbReference>
<dbReference type="PANTHER" id="PTHR11863">
    <property type="entry name" value="STEROL DESATURASE"/>
    <property type="match status" value="1"/>
</dbReference>
<gene>
    <name evidence="10" type="primary">LOC101508006</name>
</gene>
<sequence length="632" mass="72976">MLRSHITSHIHNMASKPGILTNWPWKPLGSFKLVIISPWIAHSIYSFIKGERDPVYQLIFPHIFFRLLHSQIWISVSRYQTAKGKSKIVDKGLEFEQVDRETNWDDQILFTALITYIGYTIMPMSANLPWWRTDGVVFTAILHAGPVEFLYYWLHRALHHHYLYSRYHSHHHSSIVTEPITSVIHPFGEHLAYFTLFAIPILTTILTKTSSVAALFGYIFFIDFMNNMGHCNFEFFPPKLYSFFPQLKYLIYTPSYHSLHHTKFRTNYSLFMPMYDYIYGTVDKSTDATYEASLKKPKESPDVVHLTHLTTLDSIYQLRLGFSSLASNPQTSIWYLPLLWPFTMCSIFMTWITGTAFLLESNTFKDLKLHCWLIPRFKTQYFSKKQSITLNNLIEDAIIEAELSGAKVISLGLLNQKQHWELYIERFPQLKIKIVDGSSLAAATVLNNIPKGTNQVLLRGKFNKVAFAIANALSTKNVQVGVLYEDELKELEQRVIVSKGSSTILPIDTPKIWLVGDEWDENEQMKAAEGTLFIPFSQFPPKKMRKRCFYHYTPAMVTPPTFTNSHSCENWLPRRVMSAWRIGGIIHALEGWNVHECGSTILSTDKVWEATIRHGFQPLKILTNQASLMASH</sequence>
<dbReference type="GO" id="GO:0016020">
    <property type="term" value="C:membrane"/>
    <property type="evidence" value="ECO:0007669"/>
    <property type="project" value="UniProtKB-SubCell"/>
</dbReference>
<protein>
    <submittedName>
        <fullName evidence="10">Protein ECERIFERUM 1-like</fullName>
    </submittedName>
</protein>
<evidence type="ECO:0000256" key="1">
    <source>
        <dbReference type="ARBA" id="ARBA00004141"/>
    </source>
</evidence>
<evidence type="ECO:0000313" key="10">
    <source>
        <dbReference type="RefSeq" id="XP_004493412.2"/>
    </source>
</evidence>
<keyword evidence="5 6" id="KW-0472">Membrane</keyword>
<reference evidence="9" key="1">
    <citation type="journal article" date="2013" name="Nat. Biotechnol.">
        <title>Draft genome sequence of chickpea (Cicer arietinum) provides a resource for trait improvement.</title>
        <authorList>
            <person name="Varshney R.K."/>
            <person name="Song C."/>
            <person name="Saxena R.K."/>
            <person name="Azam S."/>
            <person name="Yu S."/>
            <person name="Sharpe A.G."/>
            <person name="Cannon S."/>
            <person name="Baek J."/>
            <person name="Rosen B.D."/>
            <person name="Tar'an B."/>
            <person name="Millan T."/>
            <person name="Zhang X."/>
            <person name="Ramsay L.D."/>
            <person name="Iwata A."/>
            <person name="Wang Y."/>
            <person name="Nelson W."/>
            <person name="Farmer A.D."/>
            <person name="Gaur P.M."/>
            <person name="Soderlund C."/>
            <person name="Penmetsa R.V."/>
            <person name="Xu C."/>
            <person name="Bharti A.K."/>
            <person name="He W."/>
            <person name="Winter P."/>
            <person name="Zhao S."/>
            <person name="Hane J.K."/>
            <person name="Carrasquilla-Garcia N."/>
            <person name="Condie J.A."/>
            <person name="Upadhyaya H.D."/>
            <person name="Luo M.C."/>
            <person name="Thudi M."/>
            <person name="Gowda C.L."/>
            <person name="Singh N.P."/>
            <person name="Lichtenzveig J."/>
            <person name="Gali K.K."/>
            <person name="Rubio J."/>
            <person name="Nadarajan N."/>
            <person name="Dolezel J."/>
            <person name="Bansal K.C."/>
            <person name="Xu X."/>
            <person name="Edwards D."/>
            <person name="Zhang G."/>
            <person name="Kahl G."/>
            <person name="Gil J."/>
            <person name="Singh K.B."/>
            <person name="Datta S.K."/>
            <person name="Jackson S.A."/>
            <person name="Wang J."/>
            <person name="Cook D.R."/>
        </authorList>
    </citation>
    <scope>NUCLEOTIDE SEQUENCE [LARGE SCALE GENOMIC DNA]</scope>
    <source>
        <strain evidence="9">cv. CDC Frontier</strain>
    </source>
</reference>